<evidence type="ECO:0000313" key="15">
    <source>
        <dbReference type="Ensembl" id="ENSOKIP00005067747.1"/>
    </source>
</evidence>
<evidence type="ECO:0000259" key="14">
    <source>
        <dbReference type="Pfam" id="PF18373"/>
    </source>
</evidence>
<dbReference type="GO" id="GO:0005737">
    <property type="term" value="C:cytoplasm"/>
    <property type="evidence" value="ECO:0007669"/>
    <property type="project" value="TreeGrafter"/>
</dbReference>
<dbReference type="GO" id="GO:0014704">
    <property type="term" value="C:intercalated disc"/>
    <property type="evidence" value="ECO:0007669"/>
    <property type="project" value="TreeGrafter"/>
</dbReference>
<proteinExistence type="inferred from homology"/>
<evidence type="ECO:0000256" key="2">
    <source>
        <dbReference type="ARBA" id="ARBA00004568"/>
    </source>
</evidence>
<dbReference type="SUPFAM" id="SSF75399">
    <property type="entry name" value="Plakin repeat"/>
    <property type="match status" value="4"/>
</dbReference>
<sequence>IASVPLLAPTWARTRDPQHTSTTATLEASLPIRLIETSPWGDDSAAIEQQLISHNKFHSSIQRSAEVDRAKDELFKKGDKANQHALDQDWDTLQKMSHGRSNQLRELQQIIEEISREIMWVNEREEEELVFDWGEKNIDLYIPKKQESYSKLMSTLEEKEKDLNKLKLKVDSLLKNHHPASDKIEAYMDTLQTQWSWLLQITKCIHVHLKENAAYSQFFKEANETYSKLQKEHENIRRKFTSDRNTPLENLLELLNGLEKEKEWILENKRQVQHLVNMSKSIVRLRPRNPEEEKSSSPVMVQALCDFKQDQKVILKGNEGILKDNSQRSKWQVTGPGGLDMLVPSVCLLVPPPNSLGINLANKNEQYYEAILSVWNQLYINIKSLISWQYCVQDITRINSLTITMLSRMRPEEYRSILKGLETHYSDFIHCCHGSEMFKDDDKRNIESQYTGAQAHYDQLVVQLPDNKVKVLEWPSQSPDLNPIENVWAELKNLTELHTLRQRLEEAEAGLTQHIHICLGEDGVHDCGLRISQLESVQRDVNSIREEYQRLNEHVLKELEGMTDSDKATFLRSQLSLINERLGSLDGCSTAYLQRLRALRALLESESRAEDIIKVHEARLTEKETTSLDHAEVEDYRSTLKSMRAELEGKRDVLVSMETELGKAVHWNGQVGGAFHRCDVDLSRYSERVTQLSDRWRRLQSQIDFRLRDLEGYQGQLQQYTTTSSVLSEWIGTTRQKQDTLQATKIDSITALDEHLDQQKALNSEIKVKRESVESVLRDTDACVNSIKDYELELASYSAGLETLLNIPMKRTMTQSPSTQLTEEATLLQTRYIELLTLSGDYYKYLGELHKNMEELKMRNTRIDLLEEELRLLKEDIGYRNTKNSSLEEALARYRLELSQSQEQLHSVEEVKRSKALQCSVTQDSLASTHSQLKDLQEQVARLTSLIEEEKRKRMRAEEHYREQQEEHEQVLRRRQKELEEANWAKLEVEKSVGDRDREAERLRRQLEEEVQRCKDLEQELSKVRSQYSVEISNLKLSYESQITFCRTDIQHLSAQREEVDQGIRLQCDKLEAERRDQEDQLRRLKVCLSQAEEQRRRAEEEALAQRSVVTEEVRRRRELEAQVEMLVRERGEDSNQYREEVSELTKALQERSGQQVHLTHSLEEEQRRRRALEEEKIRLELLLGEIQAKQASYSQAVTRLREVEEELVSIRTEFKKENGEKNKAEQSVTRLQVHVRELQATADRLEGEAEALRRTNQEEVTKRRHVETELQKTTHTMREYTSTIATLRRSQEEAQTMVRRGEEEHRKLQVELESRLKEFKASTERLTILSSELKSLQQQLLQEQAKVREANMRNETLYKTIEEKSLALNESSVERERLQTLTQTLTKERLRLEEELRGVKHEREELLITRQGADDELVSQNTALELQLKSSLRSSVETQILVAELSSEREKLRMEIDQVQRQAMETSSLIQSTKTQYSEMVVERDALLLKLKQTDQDRAMSQKLEEELNRIKLSLESELRLKLRLQEENEKVKNDFLYWKGQYESKEGAVRQFDSVKEKLERERSSLETEIERLMRELREGEDRYKSRLLITQTQLSELTSVRDTLEADLRKLREQHNACAKHTQTDENGKKDLDPATLIFDSVRKTVTAKQLLDCGVINKSTYGQLLKGQKTVREVSVDIKLNLKGTGIIAGVAGNCQDKMTLTEAKRANILSEESATMLLEAQAATGHIVDPRANEKMSVEEAIKRGVVDEEARERLLAAEAACLGYRDPNTTKPLSAGQAMRKGLIDRDTALRMLQAQESVGGIIDPVLSVFLPKDAAMDRDLIDEDLYRALNQRPECYLDPDTQMGTSYVSLKRRCKSEPTTGLLLLPAPEKPMTVKGLRGEVSIKDLMDANLLEKSDMDQLKDGKLTSQDIEDRLRSYLRGSTCIAGVYDEANHKTLSIYQAMKEGLLRPGTTLELLEAQAASGFMIDPINNLCLTVADAYKSGLAGPEFKDKLLSAERAVTGYKDPGTDKIISLFQAIEKGLMEKGHGIRLLEAQIASGGIIDPRHSHRIEVETAYKKGYFGKEMNQILTDEADVSKGFFDPNNQDNLTYLQLKKRCIIDQKTGLVLLPIKDKKEPPQTTTQKNTLRKRRVVIVDPDTNKEMSVKEAYDKGLIDYETFLELSQQECEWEEITITAQDGSSRLVIIDRKTEIQYDIRELLEKKVIDQSVYDQYQSQKITLAQFAKIITSKTNSTRSSSSTSSSKARVSATSASSLSSSTTTSQRITSNKAEKMSSIIGVSLAGPAEAVVLDGERSPVGAIFDMEALEKISISEAHKRGLVDSISAQRLLEAQACTGGIVNPSDGRRLSIQEASRQGIIENDMATRLKPAQKAYIGFEDVKCKRKMSAAEAMREKWLPYEAGHRFLEFQFVTGGLYDPELGCRRTIEEALKVGWLDGRAAQKLQDMRHHAKILTCPKTKLKISYKEALDNCLLEENTGVKMLQAASTSSRGISSPYNFSSAPGSTSGSRTGSRTGSRRGSVDLGSPSSSSRYNVISSSTYSRTSFSSSSIS</sequence>
<evidence type="ECO:0000256" key="11">
    <source>
        <dbReference type="SAM" id="Coils"/>
    </source>
</evidence>
<accession>A0A8C7I5C7</accession>
<dbReference type="GO" id="GO:0045104">
    <property type="term" value="P:intermediate filament cytoskeleton organization"/>
    <property type="evidence" value="ECO:0007669"/>
    <property type="project" value="InterPro"/>
</dbReference>
<comment type="function">
    <text evidence="10">Involved in the organization of desmosome cell-cell junctions. Of particular importance in cell adhesion in the skin and during cardiac development. May also play a role in the regulation of Wnt, TGF-beta and Hippo signaling pathways.</text>
</comment>
<dbReference type="FunFam" id="1.20.58.60:FF:000010">
    <property type="entry name" value="plectin isoform X2"/>
    <property type="match status" value="1"/>
</dbReference>
<comment type="similarity">
    <text evidence="3">Belongs to the plakin or cytolinker family.</text>
</comment>
<evidence type="ECO:0000256" key="5">
    <source>
        <dbReference type="ARBA" id="ARBA00022553"/>
    </source>
</evidence>
<feature type="compositionally biased region" description="Low complexity" evidence="12">
    <location>
        <begin position="2508"/>
        <end position="2523"/>
    </location>
</feature>
<dbReference type="PANTHER" id="PTHR23169">
    <property type="entry name" value="ENVOPLAKIN"/>
    <property type="match status" value="1"/>
</dbReference>
<dbReference type="Pfam" id="PF21019">
    <property type="entry name" value="Spectrin_3"/>
    <property type="match status" value="1"/>
</dbReference>
<feature type="coiled-coil region" evidence="11">
    <location>
        <begin position="1443"/>
        <end position="1470"/>
    </location>
</feature>
<feature type="domain" description="Desmoplakin spectrin-like" evidence="14">
    <location>
        <begin position="386"/>
        <end position="463"/>
    </location>
</feature>
<dbReference type="Gene3D" id="3.30.160.780">
    <property type="match status" value="1"/>
</dbReference>
<dbReference type="GO" id="GO:0031101">
    <property type="term" value="P:fin regeneration"/>
    <property type="evidence" value="ECO:0007669"/>
    <property type="project" value="UniProtKB-ARBA"/>
</dbReference>
<dbReference type="Proteomes" id="UP000694557">
    <property type="component" value="Unassembled WGS sequence"/>
</dbReference>
<evidence type="ECO:0000259" key="13">
    <source>
        <dbReference type="Pfam" id="PF17902"/>
    </source>
</evidence>
<evidence type="ECO:0000256" key="3">
    <source>
        <dbReference type="ARBA" id="ARBA00009109"/>
    </source>
</evidence>
<feature type="coiled-coil region" evidence="11">
    <location>
        <begin position="219"/>
        <end position="268"/>
    </location>
</feature>
<dbReference type="FunFam" id="3.30.160.780:FF:000001">
    <property type="entry name" value="Plectin a"/>
    <property type="match status" value="1"/>
</dbReference>
<dbReference type="FunFam" id="3.90.1290.10:FF:000002">
    <property type="entry name" value="Plectin a"/>
    <property type="match status" value="1"/>
</dbReference>
<dbReference type="SMART" id="SM00250">
    <property type="entry name" value="PLEC"/>
    <property type="match status" value="16"/>
</dbReference>
<dbReference type="InterPro" id="IPR035915">
    <property type="entry name" value="Plakin_repeat_sf"/>
</dbReference>
<dbReference type="GO" id="GO:0030057">
    <property type="term" value="C:desmosome"/>
    <property type="evidence" value="ECO:0007669"/>
    <property type="project" value="UniProtKB-SubCell"/>
</dbReference>
<dbReference type="PANTHER" id="PTHR23169:SF26">
    <property type="entry name" value="DESMOPLAKIN"/>
    <property type="match status" value="1"/>
</dbReference>
<evidence type="ECO:0000256" key="1">
    <source>
        <dbReference type="ARBA" id="ARBA00004236"/>
    </source>
</evidence>
<dbReference type="InterPro" id="IPR043197">
    <property type="entry name" value="Plakin"/>
</dbReference>
<feature type="domain" description="Desmoplakin SH3" evidence="13">
    <location>
        <begin position="287"/>
        <end position="351"/>
    </location>
</feature>
<evidence type="ECO:0000256" key="8">
    <source>
        <dbReference type="ARBA" id="ARBA00023054"/>
    </source>
</evidence>
<keyword evidence="9" id="KW-0472">Membrane</keyword>
<feature type="coiled-coil region" evidence="11">
    <location>
        <begin position="1068"/>
        <end position="1263"/>
    </location>
</feature>
<keyword evidence="5" id="KW-0597">Phosphoprotein</keyword>
<dbReference type="Pfam" id="PF17902">
    <property type="entry name" value="SH3_10"/>
    <property type="match status" value="1"/>
</dbReference>
<feature type="region of interest" description="Disordered" evidence="12">
    <location>
        <begin position="2238"/>
        <end position="2273"/>
    </location>
</feature>
<feature type="coiled-coil region" evidence="11">
    <location>
        <begin position="1502"/>
        <end position="1617"/>
    </location>
</feature>
<name>A0A8C7I5C7_ONCKI</name>
<dbReference type="InterPro" id="IPR018159">
    <property type="entry name" value="Spectrin/alpha-actinin"/>
</dbReference>
<evidence type="ECO:0000256" key="9">
    <source>
        <dbReference type="ARBA" id="ARBA00023136"/>
    </source>
</evidence>
<dbReference type="Ensembl" id="ENSOKIT00005072056.1">
    <property type="protein sequence ID" value="ENSOKIP00005067747.1"/>
    <property type="gene ID" value="ENSOKIG00005027735.1"/>
</dbReference>
<keyword evidence="7" id="KW-0965">Cell junction</keyword>
<dbReference type="GO" id="GO:0005198">
    <property type="term" value="F:structural molecule activity"/>
    <property type="evidence" value="ECO:0007669"/>
    <property type="project" value="TreeGrafter"/>
</dbReference>
<dbReference type="GO" id="GO:0061436">
    <property type="term" value="P:establishment of skin barrier"/>
    <property type="evidence" value="ECO:0007669"/>
    <property type="project" value="UniProtKB-ARBA"/>
</dbReference>
<feature type="coiled-coil region" evidence="11">
    <location>
        <begin position="1292"/>
        <end position="1410"/>
    </location>
</feature>
<dbReference type="InterPro" id="IPR041615">
    <property type="entry name" value="Desmoplakin_SH3"/>
</dbReference>
<dbReference type="GO" id="GO:0002934">
    <property type="term" value="P:desmosome organization"/>
    <property type="evidence" value="ECO:0007669"/>
    <property type="project" value="UniProtKB-ARBA"/>
</dbReference>
<dbReference type="Gene3D" id="3.90.1290.10">
    <property type="entry name" value="Plakin repeat"/>
    <property type="match status" value="3"/>
</dbReference>
<dbReference type="GO" id="GO:0060047">
    <property type="term" value="P:heart contraction"/>
    <property type="evidence" value="ECO:0007669"/>
    <property type="project" value="UniProtKB-ARBA"/>
</dbReference>
<dbReference type="InterPro" id="IPR001101">
    <property type="entry name" value="Plectin_repeat"/>
</dbReference>
<evidence type="ECO:0000256" key="7">
    <source>
        <dbReference type="ARBA" id="ARBA00022949"/>
    </source>
</evidence>
<dbReference type="GO" id="GO:0005886">
    <property type="term" value="C:plasma membrane"/>
    <property type="evidence" value="ECO:0007669"/>
    <property type="project" value="UniProtKB-SubCell"/>
</dbReference>
<dbReference type="Pfam" id="PF21097">
    <property type="entry name" value="SR_plectin_7"/>
    <property type="match status" value="1"/>
</dbReference>
<comment type="subcellular location">
    <subcellularLocation>
        <location evidence="2">Cell junction</location>
        <location evidence="2">Desmosome</location>
    </subcellularLocation>
    <subcellularLocation>
        <location evidence="1">Cell membrane</location>
    </subcellularLocation>
</comment>
<dbReference type="SMART" id="SM00150">
    <property type="entry name" value="SPEC"/>
    <property type="match status" value="3"/>
</dbReference>
<organism evidence="15 16">
    <name type="scientific">Oncorhynchus kisutch</name>
    <name type="common">Coho salmon</name>
    <name type="synonym">Salmo kisutch</name>
    <dbReference type="NCBI Taxonomy" id="8019"/>
    <lineage>
        <taxon>Eukaryota</taxon>
        <taxon>Metazoa</taxon>
        <taxon>Chordata</taxon>
        <taxon>Craniata</taxon>
        <taxon>Vertebrata</taxon>
        <taxon>Euteleostomi</taxon>
        <taxon>Actinopterygii</taxon>
        <taxon>Neopterygii</taxon>
        <taxon>Teleostei</taxon>
        <taxon>Protacanthopterygii</taxon>
        <taxon>Salmoniformes</taxon>
        <taxon>Salmonidae</taxon>
        <taxon>Salmoninae</taxon>
        <taxon>Oncorhynchus</taxon>
    </lineage>
</organism>
<evidence type="ECO:0000313" key="16">
    <source>
        <dbReference type="Proteomes" id="UP000694557"/>
    </source>
</evidence>
<evidence type="ECO:0000256" key="4">
    <source>
        <dbReference type="ARBA" id="ARBA00022475"/>
    </source>
</evidence>
<feature type="coiled-coil region" evidence="11">
    <location>
        <begin position="856"/>
        <end position="1027"/>
    </location>
</feature>
<dbReference type="Gene3D" id="2.30.30.40">
    <property type="entry name" value="SH3 Domains"/>
    <property type="match status" value="1"/>
</dbReference>
<evidence type="ECO:0000256" key="6">
    <source>
        <dbReference type="ARBA" id="ARBA00022737"/>
    </source>
</evidence>
<evidence type="ECO:0000256" key="12">
    <source>
        <dbReference type="SAM" id="MobiDB-lite"/>
    </source>
</evidence>
<dbReference type="FunFam" id="3.90.1290.10:FF:000001">
    <property type="entry name" value="Plectin a"/>
    <property type="match status" value="2"/>
</dbReference>
<gene>
    <name evidence="15" type="primary">DSP</name>
</gene>
<keyword evidence="4" id="KW-1003">Cell membrane</keyword>
<feature type="compositionally biased region" description="Polar residues" evidence="12">
    <location>
        <begin position="2494"/>
        <end position="2507"/>
    </location>
</feature>
<evidence type="ECO:0000256" key="10">
    <source>
        <dbReference type="ARBA" id="ARBA00056058"/>
    </source>
</evidence>
<feature type="coiled-coil region" evidence="11">
    <location>
        <begin position="149"/>
        <end position="176"/>
    </location>
</feature>
<reference evidence="15" key="2">
    <citation type="submission" date="2025-09" db="UniProtKB">
        <authorList>
            <consortium name="Ensembl"/>
        </authorList>
    </citation>
    <scope>IDENTIFICATION</scope>
</reference>
<feature type="region of interest" description="Disordered" evidence="12">
    <location>
        <begin position="2494"/>
        <end position="2556"/>
    </location>
</feature>
<keyword evidence="6" id="KW-0677">Repeat</keyword>
<protein>
    <submittedName>
        <fullName evidence="15">Desmoplakin</fullName>
    </submittedName>
</protein>
<dbReference type="InterPro" id="IPR041573">
    <property type="entry name" value="Desmoplakin_Spectrin-like"/>
</dbReference>
<dbReference type="Pfam" id="PF00681">
    <property type="entry name" value="Plectin"/>
    <property type="match status" value="8"/>
</dbReference>
<feature type="compositionally biased region" description="Low complexity" evidence="12">
    <location>
        <begin position="2238"/>
        <end position="2268"/>
    </location>
</feature>
<dbReference type="Gene3D" id="1.20.58.1060">
    <property type="match status" value="1"/>
</dbReference>
<dbReference type="SUPFAM" id="SSF46966">
    <property type="entry name" value="Spectrin repeat"/>
    <property type="match status" value="2"/>
</dbReference>
<dbReference type="Gene3D" id="1.20.58.60">
    <property type="match status" value="3"/>
</dbReference>
<dbReference type="GO" id="GO:0098609">
    <property type="term" value="P:cell-cell adhesion"/>
    <property type="evidence" value="ECO:0007669"/>
    <property type="project" value="TreeGrafter"/>
</dbReference>
<keyword evidence="16" id="KW-1185">Reference proteome</keyword>
<feature type="compositionally biased region" description="Low complexity" evidence="12">
    <location>
        <begin position="2530"/>
        <end position="2556"/>
    </location>
</feature>
<dbReference type="GO" id="GO:0005882">
    <property type="term" value="C:intermediate filament"/>
    <property type="evidence" value="ECO:0007669"/>
    <property type="project" value="TreeGrafter"/>
</dbReference>
<dbReference type="GeneTree" id="ENSGT00940000154843"/>
<keyword evidence="8 11" id="KW-0175">Coiled coil</keyword>
<dbReference type="GO" id="GO:0042060">
    <property type="term" value="P:wound healing"/>
    <property type="evidence" value="ECO:0007669"/>
    <property type="project" value="TreeGrafter"/>
</dbReference>
<reference evidence="15" key="1">
    <citation type="submission" date="2025-08" db="UniProtKB">
        <authorList>
            <consortium name="Ensembl"/>
        </authorList>
    </citation>
    <scope>IDENTIFICATION</scope>
</reference>
<dbReference type="Pfam" id="PF18373">
    <property type="entry name" value="Spectrin_2"/>
    <property type="match status" value="1"/>
</dbReference>